<sequence length="61" mass="6887">MEIHQALTRSSSIQNVFPRHEQVVSLRLRVTLALLVFQVFVLQPPTLAPPNLQGYQKTSST</sequence>
<comment type="caution">
    <text evidence="1">The sequence shown here is derived from an EMBL/GenBank/DDBJ whole genome shotgun (WGS) entry which is preliminary data.</text>
</comment>
<protein>
    <submittedName>
        <fullName evidence="1">Uncharacterized protein</fullName>
    </submittedName>
</protein>
<accession>A0A7J6DYL9</accession>
<proteinExistence type="predicted"/>
<dbReference type="AlphaFoldDB" id="A0A7J6DYL9"/>
<evidence type="ECO:0000313" key="1">
    <source>
        <dbReference type="EMBL" id="KAF4351204.1"/>
    </source>
</evidence>
<dbReference type="Proteomes" id="UP000583929">
    <property type="component" value="Unassembled WGS sequence"/>
</dbReference>
<name>A0A7J6DYL9_CANSA</name>
<keyword evidence="2" id="KW-1185">Reference proteome</keyword>
<gene>
    <name evidence="1" type="ORF">G4B88_023215</name>
</gene>
<organism evidence="1 2">
    <name type="scientific">Cannabis sativa</name>
    <name type="common">Hemp</name>
    <name type="synonym">Marijuana</name>
    <dbReference type="NCBI Taxonomy" id="3483"/>
    <lineage>
        <taxon>Eukaryota</taxon>
        <taxon>Viridiplantae</taxon>
        <taxon>Streptophyta</taxon>
        <taxon>Embryophyta</taxon>
        <taxon>Tracheophyta</taxon>
        <taxon>Spermatophyta</taxon>
        <taxon>Magnoliopsida</taxon>
        <taxon>eudicotyledons</taxon>
        <taxon>Gunneridae</taxon>
        <taxon>Pentapetalae</taxon>
        <taxon>rosids</taxon>
        <taxon>fabids</taxon>
        <taxon>Rosales</taxon>
        <taxon>Cannabaceae</taxon>
        <taxon>Cannabis</taxon>
    </lineage>
</organism>
<reference evidence="1 2" key="1">
    <citation type="journal article" date="2020" name="bioRxiv">
        <title>Sequence and annotation of 42 cannabis genomes reveals extensive copy number variation in cannabinoid synthesis and pathogen resistance genes.</title>
        <authorList>
            <person name="Mckernan K.J."/>
            <person name="Helbert Y."/>
            <person name="Kane L.T."/>
            <person name="Ebling H."/>
            <person name="Zhang L."/>
            <person name="Liu B."/>
            <person name="Eaton Z."/>
            <person name="Mclaughlin S."/>
            <person name="Kingan S."/>
            <person name="Baybayan P."/>
            <person name="Concepcion G."/>
            <person name="Jordan M."/>
            <person name="Riva A."/>
            <person name="Barbazuk W."/>
            <person name="Harkins T."/>
        </authorList>
    </citation>
    <scope>NUCLEOTIDE SEQUENCE [LARGE SCALE GENOMIC DNA]</scope>
    <source>
        <strain evidence="2">cv. Jamaican Lion 4</strain>
        <tissue evidence="1">Leaf</tissue>
    </source>
</reference>
<dbReference type="EMBL" id="JAATIQ010000564">
    <property type="protein sequence ID" value="KAF4351204.1"/>
    <property type="molecule type" value="Genomic_DNA"/>
</dbReference>
<evidence type="ECO:0000313" key="2">
    <source>
        <dbReference type="Proteomes" id="UP000583929"/>
    </source>
</evidence>